<dbReference type="EMBL" id="CP003382">
    <property type="protein sequence ID" value="AFZ67063.1"/>
    <property type="molecule type" value="Genomic_DNA"/>
</dbReference>
<evidence type="ECO:0000313" key="1">
    <source>
        <dbReference type="EMBL" id="AFZ67063.1"/>
    </source>
</evidence>
<keyword evidence="2" id="KW-1185">Reference proteome</keyword>
<dbReference type="PATRIC" id="fig|937777.3.peg.1525"/>
<proteinExistence type="predicted"/>
<gene>
    <name evidence="1" type="ordered locus">Deipe_1522</name>
</gene>
<dbReference type="KEGG" id="dpd:Deipe_1522"/>
<accession>K9ZZJ3</accession>
<name>K9ZZJ3_DEIPD</name>
<dbReference type="HOGENOM" id="CLU_1479756_0_0_0"/>
<protein>
    <submittedName>
        <fullName evidence="1">Uncharacterized protein</fullName>
    </submittedName>
</protein>
<dbReference type="AlphaFoldDB" id="K9ZZJ3"/>
<organism evidence="1 2">
    <name type="scientific">Deinococcus peraridilitoris (strain DSM 19664 / LMG 22246 / CIP 109416 / KR-200)</name>
    <dbReference type="NCBI Taxonomy" id="937777"/>
    <lineage>
        <taxon>Bacteria</taxon>
        <taxon>Thermotogati</taxon>
        <taxon>Deinococcota</taxon>
        <taxon>Deinococci</taxon>
        <taxon>Deinococcales</taxon>
        <taxon>Deinococcaceae</taxon>
        <taxon>Deinococcus</taxon>
    </lineage>
</organism>
<dbReference type="STRING" id="937777.Deipe_1522"/>
<reference evidence="2" key="1">
    <citation type="submission" date="2012-03" db="EMBL/GenBank/DDBJ databases">
        <title>Complete sequence of chromosome of Deinococcus peraridilitoris DSM 19664.</title>
        <authorList>
            <person name="Lucas S."/>
            <person name="Copeland A."/>
            <person name="Lapidus A."/>
            <person name="Glavina del Rio T."/>
            <person name="Dalin E."/>
            <person name="Tice H."/>
            <person name="Bruce D."/>
            <person name="Goodwin L."/>
            <person name="Pitluck S."/>
            <person name="Peters L."/>
            <person name="Mikhailova N."/>
            <person name="Lu M."/>
            <person name="Kyrpides N."/>
            <person name="Mavromatis K."/>
            <person name="Ivanova N."/>
            <person name="Brettin T."/>
            <person name="Detter J.C."/>
            <person name="Han C."/>
            <person name="Larimer F."/>
            <person name="Land M."/>
            <person name="Hauser L."/>
            <person name="Markowitz V."/>
            <person name="Cheng J.-F."/>
            <person name="Hugenholtz P."/>
            <person name="Woyke T."/>
            <person name="Wu D."/>
            <person name="Pukall R."/>
            <person name="Steenblock K."/>
            <person name="Brambilla E."/>
            <person name="Klenk H.-P."/>
            <person name="Eisen J.A."/>
        </authorList>
    </citation>
    <scope>NUCLEOTIDE SEQUENCE [LARGE SCALE GENOMIC DNA]</scope>
    <source>
        <strain evidence="2">DSM 19664 / LMG 22246 / CIP 109416 / KR-200</strain>
    </source>
</reference>
<dbReference type="RefSeq" id="WP_015235371.1">
    <property type="nucleotide sequence ID" value="NC_019793.1"/>
</dbReference>
<dbReference type="Proteomes" id="UP000010467">
    <property type="component" value="Chromosome"/>
</dbReference>
<evidence type="ECO:0000313" key="2">
    <source>
        <dbReference type="Proteomes" id="UP000010467"/>
    </source>
</evidence>
<sequence length="182" mass="20097">MYALNIPPFPPDAPDTATGEGWNLDKQDGTTVALNDTFELQGDELGYDSNDELEQAPYSDVTFVESDEAPVVRPLVLRGLVYAESKQAALIAARTLISHLKTTVRLREGTWRSILVHPRPFPKTPVTKAFNNPNYWYVTLTLLPRGAEWSFVYTPPPDGSVTPETGTGDFGTFDFGTRDFGA</sequence>